<accession>A0ABP1TYZ9</accession>
<name>A0ABP1TYZ9_GLUAR</name>
<proteinExistence type="predicted"/>
<dbReference type="Proteomes" id="UP000006878">
    <property type="component" value="Chromosome"/>
</dbReference>
<protein>
    <submittedName>
        <fullName evidence="1">Uncharacterized protein</fullName>
    </submittedName>
</protein>
<evidence type="ECO:0000313" key="2">
    <source>
        <dbReference type="Proteomes" id="UP000006878"/>
    </source>
</evidence>
<dbReference type="EMBL" id="FQ311875">
    <property type="protein sequence ID" value="CBT74333.1"/>
    <property type="molecule type" value="Genomic_DNA"/>
</dbReference>
<sequence>MKRDIKEVFPVCAPRAEHSASKANVQGIDA</sequence>
<organism evidence="1 2">
    <name type="scientific">Glutamicibacter arilaitensis (strain DSM 16368 / CIP 108037 / IAM 15318 / JCM 13566 / NCIMB 14258 / Re117)</name>
    <name type="common">Arthrobacter arilaitensis</name>
    <dbReference type="NCBI Taxonomy" id="861360"/>
    <lineage>
        <taxon>Bacteria</taxon>
        <taxon>Bacillati</taxon>
        <taxon>Actinomycetota</taxon>
        <taxon>Actinomycetes</taxon>
        <taxon>Micrococcales</taxon>
        <taxon>Micrococcaceae</taxon>
        <taxon>Glutamicibacter</taxon>
    </lineage>
</organism>
<evidence type="ECO:0000313" key="1">
    <source>
        <dbReference type="EMBL" id="CBT74333.1"/>
    </source>
</evidence>
<reference evidence="2" key="1">
    <citation type="journal article" date="2010" name="PLoS ONE">
        <title>The Arthrobacter arilaitensis Re117 genome sequence reveals its genetic adaptation to the surface of cheese.</title>
        <authorList>
            <person name="Monnet C."/>
            <person name="Loux V."/>
            <person name="Gibrat J.F."/>
            <person name="Spinnler E."/>
            <person name="Barbe V."/>
            <person name="Vacherie B."/>
            <person name="Gavory F."/>
            <person name="Gourbeyre E."/>
            <person name="Siguier P."/>
            <person name="Chandler M."/>
            <person name="Elleuch R."/>
            <person name="Irlinger F."/>
            <person name="Vallaeys T."/>
        </authorList>
    </citation>
    <scope>NUCLEOTIDE SEQUENCE</scope>
    <source>
        <strain evidence="2">DSM 16368 / CIP 108037 / IAM 15318 / JCM 13566 / Re117</strain>
    </source>
</reference>
<gene>
    <name evidence="1" type="ordered locus">AARI_00940</name>
</gene>
<keyword evidence="2" id="KW-1185">Reference proteome</keyword>
<reference evidence="2" key="2">
    <citation type="submission" date="2010-07" db="EMBL/GenBank/DDBJ databases">
        <title>Complete genome sequence of Arthrobacter arilaitensis (strain DSM 16368 / CIP 108037 / JCM 13566 / Re117).</title>
        <authorList>
            <person name="Genoscope."/>
        </authorList>
    </citation>
    <scope>NUCLEOTIDE SEQUENCE [LARGE SCALE GENOMIC DNA]</scope>
    <source>
        <strain evidence="2">DSM 16368 / CIP 108037 / IAM 15318 / JCM 13566 / Re117</strain>
    </source>
</reference>